<protein>
    <recommendedName>
        <fullName evidence="4">Beta-barrel assembly machine subunit BamE</fullName>
    </recommendedName>
</protein>
<reference evidence="2 3" key="1">
    <citation type="submission" date="2018-04" db="EMBL/GenBank/DDBJ databases">
        <title>Genomic Encyclopedia of Type Strains, Phase IV (KMG-IV): sequencing the most valuable type-strain genomes for metagenomic binning, comparative biology and taxonomic classification.</title>
        <authorList>
            <person name="Goeker M."/>
        </authorList>
    </citation>
    <scope>NUCLEOTIDE SEQUENCE [LARGE SCALE GENOMIC DNA]</scope>
    <source>
        <strain evidence="2 3">DSM 10065</strain>
    </source>
</reference>
<accession>A0A2U1CSK8</accession>
<keyword evidence="3" id="KW-1185">Reference proteome</keyword>
<sequence length="160" mass="17265">MSIGSRAARVSSRVARALALAGLAWTLAACSTTGRSFDTSTMNRIVPGQTTLEQASRILAAEPEHVYRQRDGSALAGWTHKASLVTDAVYFRRELWLRFDNTGRFQHVVDRVNVHGETGQAAEPVSLTEPVAASLPKAVPADFPYGPDFGDGPVAVYPVR</sequence>
<gene>
    <name evidence="2" type="ORF">C7440_1299</name>
</gene>
<feature type="signal peptide" evidence="1">
    <location>
        <begin position="1"/>
        <end position="29"/>
    </location>
</feature>
<evidence type="ECO:0000256" key="1">
    <source>
        <dbReference type="SAM" id="SignalP"/>
    </source>
</evidence>
<dbReference type="STRING" id="1231391.GCA_000308195_02705"/>
<proteinExistence type="predicted"/>
<dbReference type="AlphaFoldDB" id="A0A2U1CSK8"/>
<evidence type="ECO:0008006" key="4">
    <source>
        <dbReference type="Google" id="ProtNLM"/>
    </source>
</evidence>
<dbReference type="RefSeq" id="WP_116517841.1">
    <property type="nucleotide sequence ID" value="NZ_JACCEX010000008.1"/>
</dbReference>
<dbReference type="PROSITE" id="PS51257">
    <property type="entry name" value="PROKAR_LIPOPROTEIN"/>
    <property type="match status" value="1"/>
</dbReference>
<evidence type="ECO:0000313" key="3">
    <source>
        <dbReference type="Proteomes" id="UP000246145"/>
    </source>
</evidence>
<organism evidence="2 3">
    <name type="scientific">Pusillimonas noertemannii</name>
    <dbReference type="NCBI Taxonomy" id="305977"/>
    <lineage>
        <taxon>Bacteria</taxon>
        <taxon>Pseudomonadati</taxon>
        <taxon>Pseudomonadota</taxon>
        <taxon>Betaproteobacteria</taxon>
        <taxon>Burkholderiales</taxon>
        <taxon>Alcaligenaceae</taxon>
        <taxon>Pusillimonas</taxon>
    </lineage>
</organism>
<dbReference type="Proteomes" id="UP000246145">
    <property type="component" value="Unassembled WGS sequence"/>
</dbReference>
<comment type="caution">
    <text evidence="2">The sequence shown here is derived from an EMBL/GenBank/DDBJ whole genome shotgun (WGS) entry which is preliminary data.</text>
</comment>
<evidence type="ECO:0000313" key="2">
    <source>
        <dbReference type="EMBL" id="PVY68885.1"/>
    </source>
</evidence>
<dbReference type="EMBL" id="QEKO01000001">
    <property type="protein sequence ID" value="PVY68885.1"/>
    <property type="molecule type" value="Genomic_DNA"/>
</dbReference>
<name>A0A2U1CSK8_9BURK</name>
<dbReference type="OrthoDB" id="8686766at2"/>
<feature type="chain" id="PRO_5015401934" description="Beta-barrel assembly machine subunit BamE" evidence="1">
    <location>
        <begin position="30"/>
        <end position="160"/>
    </location>
</feature>
<keyword evidence="1" id="KW-0732">Signal</keyword>